<dbReference type="SUPFAM" id="SSF54909">
    <property type="entry name" value="Dimeric alpha+beta barrel"/>
    <property type="match status" value="1"/>
</dbReference>
<evidence type="ECO:0000313" key="2">
    <source>
        <dbReference type="Proteomes" id="UP000540568"/>
    </source>
</evidence>
<reference evidence="1 2" key="1">
    <citation type="submission" date="2020-07" db="EMBL/GenBank/DDBJ databases">
        <title>Sequencing the genomes of 1000 actinobacteria strains.</title>
        <authorList>
            <person name="Klenk H.-P."/>
        </authorList>
    </citation>
    <scope>NUCLEOTIDE SEQUENCE [LARGE SCALE GENOMIC DNA]</scope>
    <source>
        <strain evidence="1 2">DSM 44121</strain>
    </source>
</reference>
<proteinExistence type="predicted"/>
<dbReference type="AlphaFoldDB" id="A0A7W3JA22"/>
<dbReference type="EC" id="5.1.3.32" evidence="1"/>
<dbReference type="InterPro" id="IPR011008">
    <property type="entry name" value="Dimeric_a/b-barrel"/>
</dbReference>
<comment type="caution">
    <text evidence="1">The sequence shown here is derived from an EMBL/GenBank/DDBJ whole genome shotgun (WGS) entry which is preliminary data.</text>
</comment>
<gene>
    <name evidence="1" type="ORF">FHX71_002947</name>
</gene>
<keyword evidence="1" id="KW-0413">Isomerase</keyword>
<dbReference type="PANTHER" id="PTHR34389">
    <property type="entry name" value="L-RHAMNOSE MUTAROTASE"/>
    <property type="match status" value="1"/>
</dbReference>
<dbReference type="Pfam" id="PF05336">
    <property type="entry name" value="rhaM"/>
    <property type="match status" value="1"/>
</dbReference>
<dbReference type="Gene3D" id="3.30.70.100">
    <property type="match status" value="1"/>
</dbReference>
<name>A0A7W3JA22_9MICO</name>
<protein>
    <submittedName>
        <fullName evidence="1">L-rhamnose mutarotase</fullName>
        <ecNumber evidence="1">5.1.3.32</ecNumber>
    </submittedName>
</protein>
<dbReference type="EMBL" id="JACGWV010000001">
    <property type="protein sequence ID" value="MBA8809005.1"/>
    <property type="molecule type" value="Genomic_DNA"/>
</dbReference>
<evidence type="ECO:0000313" key="1">
    <source>
        <dbReference type="EMBL" id="MBA8809005.1"/>
    </source>
</evidence>
<dbReference type="InterPro" id="IPR008000">
    <property type="entry name" value="Rham/fucose_mutarotase"/>
</dbReference>
<accession>A0A7W3JA22</accession>
<dbReference type="GO" id="GO:0062192">
    <property type="term" value="F:L-rhamnose mutarotase activity"/>
    <property type="evidence" value="ECO:0007669"/>
    <property type="project" value="UniProtKB-EC"/>
</dbReference>
<organism evidence="1 2">
    <name type="scientific">Promicromonospora sukumoe</name>
    <dbReference type="NCBI Taxonomy" id="88382"/>
    <lineage>
        <taxon>Bacteria</taxon>
        <taxon>Bacillati</taxon>
        <taxon>Actinomycetota</taxon>
        <taxon>Actinomycetes</taxon>
        <taxon>Micrococcales</taxon>
        <taxon>Promicromonosporaceae</taxon>
        <taxon>Promicromonospora</taxon>
    </lineage>
</organism>
<sequence>MERQAEQPVEQRVGQQVERHGLVVDVVPEKREEYLRLHAAVWPQVEATLQACNVHNYTIFVLENTLFAYYEYTGDDHAADMARIAQDPVTQEWWTHTDPCQTAFGTDAAPGEGWRDMREVWHLS</sequence>
<dbReference type="Proteomes" id="UP000540568">
    <property type="component" value="Unassembled WGS sequence"/>
</dbReference>
<keyword evidence="2" id="KW-1185">Reference proteome</keyword>
<dbReference type="RefSeq" id="WP_312877052.1">
    <property type="nucleotide sequence ID" value="NZ_BAAATF010000003.1"/>
</dbReference>
<dbReference type="PANTHER" id="PTHR34389:SF2">
    <property type="entry name" value="L-RHAMNOSE MUTAROTASE"/>
    <property type="match status" value="1"/>
</dbReference>